<dbReference type="PANTHER" id="PTHR23513:SF9">
    <property type="entry name" value="ENTEROBACTIN EXPORTER ENTS"/>
    <property type="match status" value="1"/>
</dbReference>
<dbReference type="EMBL" id="AAMEJC010000064">
    <property type="protein sequence ID" value="EDG4923962.1"/>
    <property type="molecule type" value="Genomic_DNA"/>
</dbReference>
<dbReference type="InterPro" id="IPR020846">
    <property type="entry name" value="MFS_dom"/>
</dbReference>
<keyword evidence="3" id="KW-1003">Cell membrane</keyword>
<keyword evidence="2" id="KW-0813">Transport</keyword>
<comment type="similarity">
    <text evidence="8">Belongs to the major facilitator superfamily. Drug:H(+) antiporter-3 (DHA3) (TC 2.A.1.21) family.</text>
</comment>
<gene>
    <name evidence="12" type="ORF">B7M71_18825</name>
</gene>
<feature type="domain" description="Major facilitator superfamily (MFS) profile" evidence="11">
    <location>
        <begin position="1"/>
        <end position="199"/>
    </location>
</feature>
<keyword evidence="6 10" id="KW-1133">Transmembrane helix</keyword>
<dbReference type="GO" id="GO:0022857">
    <property type="term" value="F:transmembrane transporter activity"/>
    <property type="evidence" value="ECO:0007669"/>
    <property type="project" value="InterPro"/>
</dbReference>
<sequence>AFRFLLASPLIGGIALLGGLVTMASAVRVLYPALAMSWQMSAAQIGLLYAAIPLGAAIGALTSGQLAHSVRPGLIMLVSTVGSFLAVGLFAIMPVWTAGVICLALFGWLSAISSLLQYTLLQTQTPENMLGRINGLWTAQNVTGDAIGAALLGGLGAMMTPVASASVSGFGLVIIGLLLLLVLGELRRFRQTPPVSDAG</sequence>
<proteinExistence type="inferred from homology"/>
<keyword evidence="7 10" id="KW-0472">Membrane</keyword>
<evidence type="ECO:0000259" key="11">
    <source>
        <dbReference type="PROSITE" id="PS50850"/>
    </source>
</evidence>
<dbReference type="GO" id="GO:0005886">
    <property type="term" value="C:plasma membrane"/>
    <property type="evidence" value="ECO:0007669"/>
    <property type="project" value="UniProtKB-SubCell"/>
</dbReference>
<dbReference type="PROSITE" id="PS50850">
    <property type="entry name" value="MFS"/>
    <property type="match status" value="1"/>
</dbReference>
<evidence type="ECO:0000256" key="3">
    <source>
        <dbReference type="ARBA" id="ARBA00022475"/>
    </source>
</evidence>
<reference evidence="12" key="1">
    <citation type="submission" date="2018-07" db="EMBL/GenBank/DDBJ databases">
        <authorList>
            <person name="Ashton P.M."/>
            <person name="Dallman T."/>
            <person name="Nair S."/>
            <person name="De Pinna E."/>
            <person name="Peters T."/>
            <person name="Grant K."/>
        </authorList>
    </citation>
    <scope>NUCLEOTIDE SEQUENCE</scope>
    <source>
        <strain evidence="12">318351</strain>
    </source>
</reference>
<dbReference type="AlphaFoldDB" id="A0A630V9K5"/>
<feature type="transmembrane region" description="Helical" evidence="10">
    <location>
        <begin position="73"/>
        <end position="92"/>
    </location>
</feature>
<evidence type="ECO:0000313" key="12">
    <source>
        <dbReference type="EMBL" id="EDG4923962.1"/>
    </source>
</evidence>
<evidence type="ECO:0000256" key="6">
    <source>
        <dbReference type="ARBA" id="ARBA00022989"/>
    </source>
</evidence>
<dbReference type="Gene3D" id="1.20.1250.20">
    <property type="entry name" value="MFS general substrate transporter like domains"/>
    <property type="match status" value="1"/>
</dbReference>
<evidence type="ECO:0000256" key="10">
    <source>
        <dbReference type="SAM" id="Phobius"/>
    </source>
</evidence>
<feature type="non-terminal residue" evidence="12">
    <location>
        <position position="1"/>
    </location>
</feature>
<evidence type="ECO:0000256" key="9">
    <source>
        <dbReference type="ARBA" id="ARBA00040914"/>
    </source>
</evidence>
<evidence type="ECO:0000256" key="2">
    <source>
        <dbReference type="ARBA" id="ARBA00022448"/>
    </source>
</evidence>
<feature type="transmembrane region" description="Helical" evidence="10">
    <location>
        <begin position="42"/>
        <end position="61"/>
    </location>
</feature>
<evidence type="ECO:0000256" key="8">
    <source>
        <dbReference type="ARBA" id="ARBA00038075"/>
    </source>
</evidence>
<name>A0A630V9K5_SALDE</name>
<evidence type="ECO:0000256" key="5">
    <source>
        <dbReference type="ARBA" id="ARBA00022692"/>
    </source>
</evidence>
<comment type="caution">
    <text evidence="12">The sequence shown here is derived from an EMBL/GenBank/DDBJ whole genome shotgun (WGS) entry which is preliminary data.</text>
</comment>
<dbReference type="InterPro" id="IPR036259">
    <property type="entry name" value="MFS_trans_sf"/>
</dbReference>
<keyword evidence="4" id="KW-0997">Cell inner membrane</keyword>
<protein>
    <recommendedName>
        <fullName evidence="9">Multidrug efflux pump Tap</fullName>
    </recommendedName>
</protein>
<dbReference type="SUPFAM" id="SSF103473">
    <property type="entry name" value="MFS general substrate transporter"/>
    <property type="match status" value="1"/>
</dbReference>
<keyword evidence="5 10" id="KW-0812">Transmembrane</keyword>
<dbReference type="InterPro" id="IPR011701">
    <property type="entry name" value="MFS"/>
</dbReference>
<accession>A0A630V9K5</accession>
<evidence type="ECO:0000256" key="1">
    <source>
        <dbReference type="ARBA" id="ARBA00004429"/>
    </source>
</evidence>
<dbReference type="PANTHER" id="PTHR23513">
    <property type="entry name" value="INTEGRAL MEMBRANE EFFLUX PROTEIN-RELATED"/>
    <property type="match status" value="1"/>
</dbReference>
<evidence type="ECO:0000256" key="4">
    <source>
        <dbReference type="ARBA" id="ARBA00022519"/>
    </source>
</evidence>
<organism evidence="12">
    <name type="scientific">Salmonella derby</name>
    <dbReference type="NCBI Taxonomy" id="28144"/>
    <lineage>
        <taxon>Bacteria</taxon>
        <taxon>Pseudomonadati</taxon>
        <taxon>Pseudomonadota</taxon>
        <taxon>Gammaproteobacteria</taxon>
        <taxon>Enterobacterales</taxon>
        <taxon>Enterobacteriaceae</taxon>
        <taxon>Salmonella</taxon>
    </lineage>
</organism>
<feature type="transmembrane region" description="Helical" evidence="10">
    <location>
        <begin position="98"/>
        <end position="121"/>
    </location>
</feature>
<feature type="transmembrane region" description="Helical" evidence="10">
    <location>
        <begin position="165"/>
        <end position="183"/>
    </location>
</feature>
<evidence type="ECO:0000256" key="7">
    <source>
        <dbReference type="ARBA" id="ARBA00023136"/>
    </source>
</evidence>
<comment type="subcellular location">
    <subcellularLocation>
        <location evidence="1">Cell inner membrane</location>
        <topology evidence="1">Multi-pass membrane protein</topology>
    </subcellularLocation>
</comment>
<dbReference type="Pfam" id="PF07690">
    <property type="entry name" value="MFS_1"/>
    <property type="match status" value="1"/>
</dbReference>